<dbReference type="Proteomes" id="UP000827986">
    <property type="component" value="Unassembled WGS sequence"/>
</dbReference>
<gene>
    <name evidence="1" type="ORF">KIL84_012659</name>
</gene>
<protein>
    <submittedName>
        <fullName evidence="1">Uncharacterized protein</fullName>
    </submittedName>
</protein>
<comment type="caution">
    <text evidence="1">The sequence shown here is derived from an EMBL/GenBank/DDBJ whole genome shotgun (WGS) entry which is preliminary data.</text>
</comment>
<evidence type="ECO:0000313" key="1">
    <source>
        <dbReference type="EMBL" id="KAH1184718.1"/>
    </source>
</evidence>
<sequence length="116" mass="13084">MIHHAVCQCIHTSLIDSILEPRLKDLPMEGGEGFRSAVKSLIHYSIICCSGNLFPLLPPKRVHSLIFPKMNTTVQIHRAQKIHICSTHYTLYKLDTYNSTECLSPHSPPEMTSISN</sequence>
<proteinExistence type="predicted"/>
<accession>A0A9D3XSS9</accession>
<dbReference type="AlphaFoldDB" id="A0A9D3XSS9"/>
<dbReference type="EMBL" id="JAHDVG010000464">
    <property type="protein sequence ID" value="KAH1184718.1"/>
    <property type="molecule type" value="Genomic_DNA"/>
</dbReference>
<keyword evidence="2" id="KW-1185">Reference proteome</keyword>
<name>A0A9D3XSS9_9SAUR</name>
<reference evidence="1" key="1">
    <citation type="submission" date="2021-09" db="EMBL/GenBank/DDBJ databases">
        <title>The genome of Mauremys mutica provides insights into the evolution of semi-aquatic lifestyle.</title>
        <authorList>
            <person name="Gong S."/>
            <person name="Gao Y."/>
        </authorList>
    </citation>
    <scope>NUCLEOTIDE SEQUENCE</scope>
    <source>
        <strain evidence="1">MM-2020</strain>
        <tissue evidence="1">Muscle</tissue>
    </source>
</reference>
<evidence type="ECO:0000313" key="2">
    <source>
        <dbReference type="Proteomes" id="UP000827986"/>
    </source>
</evidence>
<organism evidence="1 2">
    <name type="scientific">Mauremys mutica</name>
    <name type="common">yellowpond turtle</name>
    <dbReference type="NCBI Taxonomy" id="74926"/>
    <lineage>
        <taxon>Eukaryota</taxon>
        <taxon>Metazoa</taxon>
        <taxon>Chordata</taxon>
        <taxon>Craniata</taxon>
        <taxon>Vertebrata</taxon>
        <taxon>Euteleostomi</taxon>
        <taxon>Archelosauria</taxon>
        <taxon>Testudinata</taxon>
        <taxon>Testudines</taxon>
        <taxon>Cryptodira</taxon>
        <taxon>Durocryptodira</taxon>
        <taxon>Testudinoidea</taxon>
        <taxon>Geoemydidae</taxon>
        <taxon>Geoemydinae</taxon>
        <taxon>Mauremys</taxon>
    </lineage>
</organism>